<evidence type="ECO:0000313" key="1">
    <source>
        <dbReference type="EMBL" id="SDW91779.1"/>
    </source>
</evidence>
<name>A0AAX2DQI0_LISIV</name>
<evidence type="ECO:0000313" key="2">
    <source>
        <dbReference type="Proteomes" id="UP000183610"/>
    </source>
</evidence>
<dbReference type="Proteomes" id="UP000183610">
    <property type="component" value="Unassembled WGS sequence"/>
</dbReference>
<comment type="caution">
    <text evidence="1">The sequence shown here is derived from an EMBL/GenBank/DDBJ whole genome shotgun (WGS) entry which is preliminary data.</text>
</comment>
<gene>
    <name evidence="1" type="ORF">SAMN05421782_10838</name>
</gene>
<organism evidence="1 2">
    <name type="scientific">Listeria ivanovii</name>
    <dbReference type="NCBI Taxonomy" id="1638"/>
    <lineage>
        <taxon>Bacteria</taxon>
        <taxon>Bacillati</taxon>
        <taxon>Bacillota</taxon>
        <taxon>Bacilli</taxon>
        <taxon>Bacillales</taxon>
        <taxon>Listeriaceae</taxon>
        <taxon>Listeria</taxon>
    </lineage>
</organism>
<reference evidence="1 2" key="1">
    <citation type="submission" date="2016-10" db="EMBL/GenBank/DDBJ databases">
        <authorList>
            <person name="Varghese N."/>
            <person name="Submissions S."/>
        </authorList>
    </citation>
    <scope>NUCLEOTIDE SEQUENCE [LARGE SCALE GENOMIC DNA]</scope>
    <source>
        <strain evidence="1 2">ATCC 49954</strain>
    </source>
</reference>
<dbReference type="EMBL" id="FNMX01000008">
    <property type="protein sequence ID" value="SDW91779.1"/>
    <property type="molecule type" value="Genomic_DNA"/>
</dbReference>
<dbReference type="AlphaFoldDB" id="A0AAX2DQI0"/>
<protein>
    <recommendedName>
        <fullName evidence="3">FOG: TPR repeat</fullName>
    </recommendedName>
</protein>
<dbReference type="RefSeq" id="WP_003718435.1">
    <property type="nucleotide sequence ID" value="NZ_FNMX01000008.1"/>
</dbReference>
<sequence length="161" mass="19153">MSKLFRTGTRLKIERTVHPDLKRAFIEYAKWLRMEYDFPIRVPVYVKARETITTSNKEEVSASFFAPFCKEDEPYIRIATGDYEKLVAEVGREDAIFATLNSLSHELQHYYQWIDEEELDEDVAEEGSVELTTEYIKWLDNNHLTLEHKQRKDIFHKVEMT</sequence>
<accession>A0AAX2DQI0</accession>
<proteinExistence type="predicted"/>
<evidence type="ECO:0008006" key="3">
    <source>
        <dbReference type="Google" id="ProtNLM"/>
    </source>
</evidence>